<accession>Q0TWW8</accession>
<feature type="compositionally biased region" description="Basic and acidic residues" evidence="1">
    <location>
        <begin position="1"/>
        <end position="11"/>
    </location>
</feature>
<dbReference type="KEGG" id="pno:SNOG_16036"/>
<sequence length="83" mass="8853">MVENEPSRARESVTAGVESGWHGASGKMRLHRPASAAVGRHDERAVSKTPGGAHSHGNEGEQLCREQLSQLVRSDYHGAGVSH</sequence>
<dbReference type="EMBL" id="CH445366">
    <property type="protein sequence ID" value="EAT76615.1"/>
    <property type="molecule type" value="Genomic_DNA"/>
</dbReference>
<name>Q0TWW8_PHANO</name>
<reference evidence="3" key="1">
    <citation type="journal article" date="2007" name="Plant Cell">
        <title>Dothideomycete-plant interactions illuminated by genome sequencing and EST analysis of the wheat pathogen Stagonospora nodorum.</title>
        <authorList>
            <person name="Hane J.K."/>
            <person name="Lowe R.G."/>
            <person name="Solomon P.S."/>
            <person name="Tan K.C."/>
            <person name="Schoch C.L."/>
            <person name="Spatafora J.W."/>
            <person name="Crous P.W."/>
            <person name="Kodira C."/>
            <person name="Birren B.W."/>
            <person name="Galagan J.E."/>
            <person name="Torriani S.F."/>
            <person name="McDonald B.A."/>
            <person name="Oliver R.P."/>
        </authorList>
    </citation>
    <scope>NUCLEOTIDE SEQUENCE [LARGE SCALE GENOMIC DNA]</scope>
    <source>
        <strain evidence="3">SN15 / ATCC MYA-4574 / FGSC 10173</strain>
    </source>
</reference>
<feature type="region of interest" description="Disordered" evidence="1">
    <location>
        <begin position="1"/>
        <end position="83"/>
    </location>
</feature>
<dbReference type="AlphaFoldDB" id="Q0TWW8"/>
<dbReference type="RefSeq" id="XP_001806166.1">
    <property type="nucleotide sequence ID" value="XM_001806114.1"/>
</dbReference>
<proteinExistence type="predicted"/>
<gene>
    <name evidence="2" type="ORF">SNOG_16036</name>
</gene>
<evidence type="ECO:0000313" key="3">
    <source>
        <dbReference type="Proteomes" id="UP000001055"/>
    </source>
</evidence>
<evidence type="ECO:0000313" key="2">
    <source>
        <dbReference type="EMBL" id="EAT76615.1"/>
    </source>
</evidence>
<evidence type="ECO:0000256" key="1">
    <source>
        <dbReference type="SAM" id="MobiDB-lite"/>
    </source>
</evidence>
<dbReference type="Proteomes" id="UP000001055">
    <property type="component" value="Unassembled WGS sequence"/>
</dbReference>
<dbReference type="InParanoid" id="Q0TWW8"/>
<dbReference type="GeneID" id="5983096"/>
<organism evidence="2 3">
    <name type="scientific">Phaeosphaeria nodorum (strain SN15 / ATCC MYA-4574 / FGSC 10173)</name>
    <name type="common">Glume blotch fungus</name>
    <name type="synonym">Parastagonospora nodorum</name>
    <dbReference type="NCBI Taxonomy" id="321614"/>
    <lineage>
        <taxon>Eukaryota</taxon>
        <taxon>Fungi</taxon>
        <taxon>Dikarya</taxon>
        <taxon>Ascomycota</taxon>
        <taxon>Pezizomycotina</taxon>
        <taxon>Dothideomycetes</taxon>
        <taxon>Pleosporomycetidae</taxon>
        <taxon>Pleosporales</taxon>
        <taxon>Pleosporineae</taxon>
        <taxon>Phaeosphaeriaceae</taxon>
        <taxon>Parastagonospora</taxon>
    </lineage>
</organism>
<protein>
    <submittedName>
        <fullName evidence="2">Uncharacterized protein</fullName>
    </submittedName>
</protein>